<feature type="transmembrane region" description="Helical" evidence="6">
    <location>
        <begin position="12"/>
        <end position="45"/>
    </location>
</feature>
<gene>
    <name evidence="7" type="primary">ytvI</name>
    <name evidence="7" type="ORF">I5677_13370</name>
</gene>
<dbReference type="Pfam" id="PF01594">
    <property type="entry name" value="AI-2E_transport"/>
    <property type="match status" value="1"/>
</dbReference>
<reference evidence="7" key="1">
    <citation type="submission" date="2020-12" db="EMBL/GenBank/DDBJ databases">
        <title>M. sibirica DSM 26468T genome.</title>
        <authorList>
            <person name="Thieme N."/>
            <person name="Rettenmaier R."/>
            <person name="Zverlov V."/>
            <person name="Liebl W."/>
        </authorList>
    </citation>
    <scope>NUCLEOTIDE SEQUENCE</scope>
    <source>
        <strain evidence="7">DSM 26468</strain>
    </source>
</reference>
<dbReference type="GO" id="GO:0055085">
    <property type="term" value="P:transmembrane transport"/>
    <property type="evidence" value="ECO:0007669"/>
    <property type="project" value="TreeGrafter"/>
</dbReference>
<feature type="transmembrane region" description="Helical" evidence="6">
    <location>
        <begin position="213"/>
        <end position="233"/>
    </location>
</feature>
<organism evidence="7 8">
    <name type="scientific">Mobilitalea sibirica</name>
    <dbReference type="NCBI Taxonomy" id="1462919"/>
    <lineage>
        <taxon>Bacteria</taxon>
        <taxon>Bacillati</taxon>
        <taxon>Bacillota</taxon>
        <taxon>Clostridia</taxon>
        <taxon>Lachnospirales</taxon>
        <taxon>Lachnospiraceae</taxon>
        <taxon>Mobilitalea</taxon>
    </lineage>
</organism>
<dbReference type="RefSeq" id="WP_197662136.1">
    <property type="nucleotide sequence ID" value="NZ_JAEAGR010000015.1"/>
</dbReference>
<feature type="transmembrane region" description="Helical" evidence="6">
    <location>
        <begin position="310"/>
        <end position="342"/>
    </location>
</feature>
<name>A0A8J7HDB9_9FIRM</name>
<keyword evidence="8" id="KW-1185">Reference proteome</keyword>
<protein>
    <submittedName>
        <fullName evidence="7">Sporulation integral membrane protein YtvI</fullName>
    </submittedName>
</protein>
<evidence type="ECO:0000313" key="7">
    <source>
        <dbReference type="EMBL" id="MBH1941887.1"/>
    </source>
</evidence>
<evidence type="ECO:0000313" key="8">
    <source>
        <dbReference type="Proteomes" id="UP000623269"/>
    </source>
</evidence>
<keyword evidence="5 6" id="KW-0472">Membrane</keyword>
<feature type="transmembrane region" description="Helical" evidence="6">
    <location>
        <begin position="157"/>
        <end position="181"/>
    </location>
</feature>
<evidence type="ECO:0000256" key="1">
    <source>
        <dbReference type="ARBA" id="ARBA00004141"/>
    </source>
</evidence>
<evidence type="ECO:0000256" key="6">
    <source>
        <dbReference type="SAM" id="Phobius"/>
    </source>
</evidence>
<dbReference type="InterPro" id="IPR014227">
    <property type="entry name" value="YtvI-like"/>
</dbReference>
<dbReference type="PANTHER" id="PTHR21716:SF68">
    <property type="entry name" value="TRANSPORT PROTEIN YTVI-RELATED"/>
    <property type="match status" value="1"/>
</dbReference>
<dbReference type="EMBL" id="JAEAGR010000015">
    <property type="protein sequence ID" value="MBH1941887.1"/>
    <property type="molecule type" value="Genomic_DNA"/>
</dbReference>
<evidence type="ECO:0000256" key="4">
    <source>
        <dbReference type="ARBA" id="ARBA00022989"/>
    </source>
</evidence>
<keyword evidence="4 6" id="KW-1133">Transmembrane helix</keyword>
<comment type="caution">
    <text evidence="7">The sequence shown here is derived from an EMBL/GenBank/DDBJ whole genome shotgun (WGS) entry which is preliminary data.</text>
</comment>
<comment type="similarity">
    <text evidence="2">Belongs to the autoinducer-2 exporter (AI-2E) (TC 2.A.86) family.</text>
</comment>
<dbReference type="AlphaFoldDB" id="A0A8J7HDB9"/>
<proteinExistence type="inferred from homology"/>
<dbReference type="GO" id="GO:0016020">
    <property type="term" value="C:membrane"/>
    <property type="evidence" value="ECO:0007669"/>
    <property type="project" value="UniProtKB-SubCell"/>
</dbReference>
<accession>A0A8J7HDB9</accession>
<evidence type="ECO:0000256" key="2">
    <source>
        <dbReference type="ARBA" id="ARBA00009773"/>
    </source>
</evidence>
<dbReference type="Proteomes" id="UP000623269">
    <property type="component" value="Unassembled WGS sequence"/>
</dbReference>
<feature type="transmembrane region" description="Helical" evidence="6">
    <location>
        <begin position="240"/>
        <end position="257"/>
    </location>
</feature>
<keyword evidence="3 6" id="KW-0812">Transmembrane</keyword>
<evidence type="ECO:0000256" key="5">
    <source>
        <dbReference type="ARBA" id="ARBA00023136"/>
    </source>
</evidence>
<feature type="transmembrane region" description="Helical" evidence="6">
    <location>
        <begin position="65"/>
        <end position="86"/>
    </location>
</feature>
<sequence length="360" mass="39551">MKSGEGNNVKLKWFLTIIVTTVGVYLSFRFILPLILPFLVAYFLAWIIRPLTEFLYRRLKLPRVVGGTFSLLVLVGLVGTGCYYLCNALIKQAITLVKNIPVYFGILAGKLDYLCKGCDELFGLAKGTIRSMVDDNMSSMLNHMKTSIMPDITQQTITVAVGLVSAVGIILIILIATVLIVKDLPDFHKRYESNALYKDVHAITSKLSEAGIAWLRTQAIIMSIVAVICVLGLTLLKNEYALLLGIGIAFMDALPILGSGIVFIPWIIIMLISGNIYAAAILATIYLIAQIVREVLEPKLIGNRIGVKPLFTLIAMYIGLNLFSIAGFILGPVGLIMIITIVKVVNDRTNQNSCKQEMPL</sequence>
<feature type="transmembrane region" description="Helical" evidence="6">
    <location>
        <begin position="263"/>
        <end position="289"/>
    </location>
</feature>
<comment type="subcellular location">
    <subcellularLocation>
        <location evidence="1">Membrane</location>
        <topology evidence="1">Multi-pass membrane protein</topology>
    </subcellularLocation>
</comment>
<dbReference type="NCBIfam" id="TIGR02872">
    <property type="entry name" value="spore_ytvI"/>
    <property type="match status" value="1"/>
</dbReference>
<dbReference type="PANTHER" id="PTHR21716">
    <property type="entry name" value="TRANSMEMBRANE PROTEIN"/>
    <property type="match status" value="1"/>
</dbReference>
<evidence type="ECO:0000256" key="3">
    <source>
        <dbReference type="ARBA" id="ARBA00022692"/>
    </source>
</evidence>
<dbReference type="InterPro" id="IPR002549">
    <property type="entry name" value="AI-2E-like"/>
</dbReference>